<gene>
    <name evidence="6" type="ORF">IZU98_10700</name>
</gene>
<dbReference type="AlphaFoldDB" id="A0A2V4K6R7"/>
<proteinExistence type="predicted"/>
<evidence type="ECO:0000313" key="6">
    <source>
        <dbReference type="EMBL" id="QPH51114.1"/>
    </source>
</evidence>
<dbReference type="GO" id="GO:0016020">
    <property type="term" value="C:membrane"/>
    <property type="evidence" value="ECO:0007669"/>
    <property type="project" value="UniProtKB-SubCell"/>
</dbReference>
<evidence type="ECO:0000256" key="2">
    <source>
        <dbReference type="ARBA" id="ARBA00022692"/>
    </source>
</evidence>
<evidence type="ECO:0000256" key="4">
    <source>
        <dbReference type="ARBA" id="ARBA00023136"/>
    </source>
</evidence>
<name>A0A2V4K6R7_9PSED</name>
<keyword evidence="4" id="KW-0472">Membrane</keyword>
<dbReference type="InterPro" id="IPR051533">
    <property type="entry name" value="WaaL-like"/>
</dbReference>
<evidence type="ECO:0000313" key="7">
    <source>
        <dbReference type="Proteomes" id="UP000594430"/>
    </source>
</evidence>
<organism evidence="6 7">
    <name type="scientific">Pseudomonas fulva</name>
    <dbReference type="NCBI Taxonomy" id="47880"/>
    <lineage>
        <taxon>Bacteria</taxon>
        <taxon>Pseudomonadati</taxon>
        <taxon>Pseudomonadota</taxon>
        <taxon>Gammaproteobacteria</taxon>
        <taxon>Pseudomonadales</taxon>
        <taxon>Pseudomonadaceae</taxon>
        <taxon>Pseudomonas</taxon>
    </lineage>
</organism>
<sequence length="511" mass="56840">MPEHFRALIVILFLASVVFVLARRPATDLIPLRDFKRRRNLWFLLTVLAFVSHSFWLYLAAGGLILYLAGRREHNPMALFYLLLFLIPPAAAQVPGFGVVNYLVDLNHIRLLTLCVLLPAALALRRQPDTLRFGRTWPDRLLAASLVLMSVLYLRETTPTDTLRQALYLYVDVFLPYYVASRGLRQVSDFKDAMLAFVLVGFLLALIGVAEYVRHWLLYSALIDAMGVPWSLSGYLSRGGALRASVTTGQAIVLGYVMSVAIGLFLFVQGYLRRPLHRWMGALLLAAGLFAPLSRGPWIGAAVIVVVFVALGRGAVRRLALLATAGVLALPLLGVIPGGDKVLDLLPFIGNLEKENITYRERLMDNAWIVIQRNPLFGSFDFRNTPEMQSMIQGEGIIDIVNSYINLALHVGLVGLGLFVAFFAMVLRGIYKAMRSFDDKDDERRQLGRVLLATLIGILVIIFTVSSITFIPVVYWSIAGLGVAYTHMVRRQHSLATPSYDIPSAQPRSLS</sequence>
<dbReference type="Pfam" id="PF04932">
    <property type="entry name" value="Wzy_C"/>
    <property type="match status" value="1"/>
</dbReference>
<evidence type="ECO:0000259" key="5">
    <source>
        <dbReference type="Pfam" id="PF04932"/>
    </source>
</evidence>
<comment type="subcellular location">
    <subcellularLocation>
        <location evidence="1">Membrane</location>
        <topology evidence="1">Multi-pass membrane protein</topology>
    </subcellularLocation>
</comment>
<dbReference type="GO" id="GO:0016874">
    <property type="term" value="F:ligase activity"/>
    <property type="evidence" value="ECO:0007669"/>
    <property type="project" value="UniProtKB-KW"/>
</dbReference>
<evidence type="ECO:0000256" key="1">
    <source>
        <dbReference type="ARBA" id="ARBA00004141"/>
    </source>
</evidence>
<dbReference type="Proteomes" id="UP000594430">
    <property type="component" value="Chromosome"/>
</dbReference>
<dbReference type="RefSeq" id="WP_042139422.1">
    <property type="nucleotide sequence ID" value="NZ_CP064943.1"/>
</dbReference>
<dbReference type="InterPro" id="IPR007016">
    <property type="entry name" value="O-antigen_ligase-rel_domated"/>
</dbReference>
<protein>
    <submittedName>
        <fullName evidence="6">O-antigen ligase family protein</fullName>
    </submittedName>
</protein>
<reference evidence="6 7" key="1">
    <citation type="submission" date="2020-11" db="EMBL/GenBank/DDBJ databases">
        <title>Pseudomonas fulva producing VIM-24.</title>
        <authorList>
            <person name="Liu S."/>
        </authorList>
    </citation>
    <scope>NUCLEOTIDE SEQUENCE [LARGE SCALE GENOMIC DNA]</scope>
    <source>
        <strain evidence="6 7">ZDHY414</strain>
    </source>
</reference>
<dbReference type="EMBL" id="CP064946">
    <property type="protein sequence ID" value="QPH51114.1"/>
    <property type="molecule type" value="Genomic_DNA"/>
</dbReference>
<feature type="domain" description="O-antigen ligase-related" evidence="5">
    <location>
        <begin position="281"/>
        <end position="420"/>
    </location>
</feature>
<dbReference type="PANTHER" id="PTHR37422">
    <property type="entry name" value="TEICHURONIC ACID BIOSYNTHESIS PROTEIN TUAE"/>
    <property type="match status" value="1"/>
</dbReference>
<dbReference type="PANTHER" id="PTHR37422:SF13">
    <property type="entry name" value="LIPOPOLYSACCHARIDE BIOSYNTHESIS PROTEIN PA4999-RELATED"/>
    <property type="match status" value="1"/>
</dbReference>
<keyword evidence="2" id="KW-0812">Transmembrane</keyword>
<keyword evidence="6" id="KW-0436">Ligase</keyword>
<accession>A0A2V4K6R7</accession>
<keyword evidence="3" id="KW-1133">Transmembrane helix</keyword>
<evidence type="ECO:0000256" key="3">
    <source>
        <dbReference type="ARBA" id="ARBA00022989"/>
    </source>
</evidence>